<dbReference type="SMART" id="SM00184">
    <property type="entry name" value="RING"/>
    <property type="match status" value="1"/>
</dbReference>
<dbReference type="GO" id="GO:0008270">
    <property type="term" value="F:zinc ion binding"/>
    <property type="evidence" value="ECO:0007669"/>
    <property type="project" value="UniProtKB-KW"/>
</dbReference>
<feature type="domain" description="RING-type" evidence="4">
    <location>
        <begin position="183"/>
        <end position="235"/>
    </location>
</feature>
<reference evidence="5" key="1">
    <citation type="submission" date="2019-07" db="EMBL/GenBank/DDBJ databases">
        <title>Annotation for the trematode Paragonimus miyazaki's.</title>
        <authorList>
            <person name="Choi Y.-J."/>
        </authorList>
    </citation>
    <scope>NUCLEOTIDE SEQUENCE</scope>
    <source>
        <strain evidence="5">Japan</strain>
    </source>
</reference>
<evidence type="ECO:0000256" key="2">
    <source>
        <dbReference type="ARBA" id="ARBA00022833"/>
    </source>
</evidence>
<dbReference type="SUPFAM" id="SSF57850">
    <property type="entry name" value="RING/U-box"/>
    <property type="match status" value="1"/>
</dbReference>
<dbReference type="OrthoDB" id="10251219at2759"/>
<dbReference type="Pfam" id="PF13920">
    <property type="entry name" value="zf-C3HC4_3"/>
    <property type="match status" value="1"/>
</dbReference>
<protein>
    <recommendedName>
        <fullName evidence="4">RING-type domain-containing protein</fullName>
    </recommendedName>
</protein>
<evidence type="ECO:0000313" key="5">
    <source>
        <dbReference type="EMBL" id="KAF7260504.1"/>
    </source>
</evidence>
<keyword evidence="6" id="KW-1185">Reference proteome</keyword>
<dbReference type="Gene3D" id="3.30.40.10">
    <property type="entry name" value="Zinc/RING finger domain, C3HC4 (zinc finger)"/>
    <property type="match status" value="1"/>
</dbReference>
<dbReference type="AlphaFoldDB" id="A0A8S9Z124"/>
<dbReference type="InterPro" id="IPR013083">
    <property type="entry name" value="Znf_RING/FYVE/PHD"/>
</dbReference>
<evidence type="ECO:0000313" key="6">
    <source>
        <dbReference type="Proteomes" id="UP000822476"/>
    </source>
</evidence>
<proteinExistence type="predicted"/>
<name>A0A8S9Z124_9TREM</name>
<dbReference type="InterPro" id="IPR001841">
    <property type="entry name" value="Znf_RING"/>
</dbReference>
<evidence type="ECO:0000259" key="4">
    <source>
        <dbReference type="PROSITE" id="PS50089"/>
    </source>
</evidence>
<accession>A0A8S9Z124</accession>
<keyword evidence="1 3" id="KW-0479">Metal-binding</keyword>
<dbReference type="PROSITE" id="PS50089">
    <property type="entry name" value="ZF_RING_2"/>
    <property type="match status" value="1"/>
</dbReference>
<keyword evidence="2" id="KW-0862">Zinc</keyword>
<keyword evidence="1 3" id="KW-0863">Zinc-finger</keyword>
<dbReference type="EMBL" id="JTDE01000725">
    <property type="protein sequence ID" value="KAF7260504.1"/>
    <property type="molecule type" value="Genomic_DNA"/>
</dbReference>
<organism evidence="5 6">
    <name type="scientific">Paragonimus skrjabini miyazakii</name>
    <dbReference type="NCBI Taxonomy" id="59628"/>
    <lineage>
        <taxon>Eukaryota</taxon>
        <taxon>Metazoa</taxon>
        <taxon>Spiralia</taxon>
        <taxon>Lophotrochozoa</taxon>
        <taxon>Platyhelminthes</taxon>
        <taxon>Trematoda</taxon>
        <taxon>Digenea</taxon>
        <taxon>Plagiorchiida</taxon>
        <taxon>Troglotremata</taxon>
        <taxon>Troglotrematidae</taxon>
        <taxon>Paragonimus</taxon>
    </lineage>
</organism>
<dbReference type="Proteomes" id="UP000822476">
    <property type="component" value="Unassembled WGS sequence"/>
</dbReference>
<evidence type="ECO:0000256" key="1">
    <source>
        <dbReference type="ARBA" id="ARBA00022771"/>
    </source>
</evidence>
<gene>
    <name evidence="5" type="ORF">EG68_01986</name>
</gene>
<sequence length="247" mass="27720">MVKILIPIFPILFRFVRQNYKNFVTPVLSHNLRRLKIMCSISSSSESLTDKFEALKTYLVKNAAGTKTVHVGTENLRINVNDFEPFRVAYGKKRTHYSAVIAFVTDSEAVDEQIAISCYVIHVRFSESERFDTGVLYTFWKTNWSRLLTPQALYAARDNSDSVSTGSSDGRSSGTVNHWQPACFVCLNSVNNGDLRVFLPCRHAGLCADCFTSFVGKAFNPTNPLDRMLCCPLCRTPISSVLCLPSH</sequence>
<comment type="caution">
    <text evidence="5">The sequence shown here is derived from an EMBL/GenBank/DDBJ whole genome shotgun (WGS) entry which is preliminary data.</text>
</comment>
<evidence type="ECO:0000256" key="3">
    <source>
        <dbReference type="PROSITE-ProRule" id="PRU00175"/>
    </source>
</evidence>